<proteinExistence type="predicted"/>
<dbReference type="Proteomes" id="UP000297982">
    <property type="component" value="Unassembled WGS sequence"/>
</dbReference>
<dbReference type="AlphaFoldDB" id="A0A4Z0H014"/>
<evidence type="ECO:0000313" key="3">
    <source>
        <dbReference type="Proteomes" id="UP000297982"/>
    </source>
</evidence>
<reference evidence="2 3" key="1">
    <citation type="journal article" date="2003" name="Int. J. Syst. Evol. Microbiol.">
        <title>Halobacillus salinus sp. nov., isolated from a salt lake on the coast of the East Sea in Korea.</title>
        <authorList>
            <person name="Yoon J.H."/>
            <person name="Kang K.H."/>
            <person name="Park Y.H."/>
        </authorList>
    </citation>
    <scope>NUCLEOTIDE SEQUENCE [LARGE SCALE GENOMIC DNA]</scope>
    <source>
        <strain evidence="2 3">HSL-3</strain>
    </source>
</reference>
<accession>A0A4Z0H014</accession>
<dbReference type="EMBL" id="SRJC01000001">
    <property type="protein sequence ID" value="TGB03802.1"/>
    <property type="molecule type" value="Genomic_DNA"/>
</dbReference>
<comment type="caution">
    <text evidence="2">The sequence shown here is derived from an EMBL/GenBank/DDBJ whole genome shotgun (WGS) entry which is preliminary data.</text>
</comment>
<keyword evidence="1" id="KW-0812">Transmembrane</keyword>
<keyword evidence="1" id="KW-1133">Transmembrane helix</keyword>
<feature type="transmembrane region" description="Helical" evidence="1">
    <location>
        <begin position="41"/>
        <end position="61"/>
    </location>
</feature>
<dbReference type="RefSeq" id="WP_135326512.1">
    <property type="nucleotide sequence ID" value="NZ_SRJC01000001.1"/>
</dbReference>
<keyword evidence="3" id="KW-1185">Reference proteome</keyword>
<sequence>MKTFVTRSVIGIIFGGFIGLLMTYAAIYFGELTVLNSGLFVQNSLGAIFSGWLFTVTPLFFEIDSLKLSQQTALHFFTVMIAYGVLAYGIGWVPQGTSSALIFFAIALVMYALIWLGFYLYFRNESKKMNDDLQHIQ</sequence>
<keyword evidence="1" id="KW-0472">Membrane</keyword>
<name>A0A4Z0H014_9BACI</name>
<feature type="transmembrane region" description="Helical" evidence="1">
    <location>
        <begin position="9"/>
        <end position="29"/>
    </location>
</feature>
<feature type="transmembrane region" description="Helical" evidence="1">
    <location>
        <begin position="73"/>
        <end position="94"/>
    </location>
</feature>
<dbReference type="InterPro" id="IPR021560">
    <property type="entry name" value="DUF3021"/>
</dbReference>
<organism evidence="2 3">
    <name type="scientific">Halobacillus salinus</name>
    <dbReference type="NCBI Taxonomy" id="192814"/>
    <lineage>
        <taxon>Bacteria</taxon>
        <taxon>Bacillati</taxon>
        <taxon>Bacillota</taxon>
        <taxon>Bacilli</taxon>
        <taxon>Bacillales</taxon>
        <taxon>Bacillaceae</taxon>
        <taxon>Halobacillus</taxon>
    </lineage>
</organism>
<evidence type="ECO:0000313" key="2">
    <source>
        <dbReference type="EMBL" id="TGB03802.1"/>
    </source>
</evidence>
<protein>
    <submittedName>
        <fullName evidence="2">DUF3021 domain-containing protein</fullName>
    </submittedName>
</protein>
<gene>
    <name evidence="2" type="ORF">E4663_01990</name>
</gene>
<dbReference type="Pfam" id="PF11457">
    <property type="entry name" value="DUF3021"/>
    <property type="match status" value="1"/>
</dbReference>
<evidence type="ECO:0000256" key="1">
    <source>
        <dbReference type="SAM" id="Phobius"/>
    </source>
</evidence>
<feature type="transmembrane region" description="Helical" evidence="1">
    <location>
        <begin position="100"/>
        <end position="122"/>
    </location>
</feature>
<dbReference type="STRING" id="192814.GCA_900166575_00703"/>